<proteinExistence type="predicted"/>
<sequence length="41" mass="4338">MTPVVLCEVGSTTAVGRDAFSISELNRSPVGFRYATTSVMS</sequence>
<evidence type="ECO:0000313" key="2">
    <source>
        <dbReference type="Proteomes" id="UP000007813"/>
    </source>
</evidence>
<reference evidence="1 2" key="1">
    <citation type="journal article" date="2012" name="J. Bacteriol.">
        <title>Draft Genome Sequence of the Extremely Halophilic Archaeon Halogranum salarium B-1T.</title>
        <authorList>
            <person name="Kim K.K."/>
            <person name="Lee K.C."/>
            <person name="Lee J.S."/>
        </authorList>
    </citation>
    <scope>NUCLEOTIDE SEQUENCE [LARGE SCALE GENOMIC DNA]</scope>
    <source>
        <strain evidence="1 2">B-1</strain>
    </source>
</reference>
<dbReference type="EMBL" id="ALJD01000012">
    <property type="protein sequence ID" value="EJN57630.1"/>
    <property type="molecule type" value="Genomic_DNA"/>
</dbReference>
<name>J2ZAD5_9EURY</name>
<gene>
    <name evidence="1" type="ORF">HSB1_39910</name>
</gene>
<accession>J2ZAD5</accession>
<dbReference type="AlphaFoldDB" id="J2ZAD5"/>
<protein>
    <submittedName>
        <fullName evidence="1">Uncharacterized protein</fullName>
    </submittedName>
</protein>
<dbReference type="Proteomes" id="UP000007813">
    <property type="component" value="Unassembled WGS sequence"/>
</dbReference>
<evidence type="ECO:0000313" key="1">
    <source>
        <dbReference type="EMBL" id="EJN57630.1"/>
    </source>
</evidence>
<organism evidence="1 2">
    <name type="scientific">Halogranum salarium B-1</name>
    <dbReference type="NCBI Taxonomy" id="1210908"/>
    <lineage>
        <taxon>Archaea</taxon>
        <taxon>Methanobacteriati</taxon>
        <taxon>Methanobacteriota</taxon>
        <taxon>Stenosarchaea group</taxon>
        <taxon>Halobacteria</taxon>
        <taxon>Halobacteriales</taxon>
        <taxon>Haloferacaceae</taxon>
    </lineage>
</organism>
<comment type="caution">
    <text evidence="1">The sequence shown here is derived from an EMBL/GenBank/DDBJ whole genome shotgun (WGS) entry which is preliminary data.</text>
</comment>